<evidence type="ECO:0008006" key="4">
    <source>
        <dbReference type="Google" id="ProtNLM"/>
    </source>
</evidence>
<dbReference type="EMBL" id="JH604635">
    <property type="protein sequence ID" value="EHY65679.1"/>
    <property type="molecule type" value="Genomic_DNA"/>
</dbReference>
<protein>
    <recommendedName>
        <fullName evidence="4">Mitochondrial import receptor subunit TOM70</fullName>
    </recommendedName>
</protein>
<dbReference type="InterPro" id="IPR011990">
    <property type="entry name" value="TPR-like_helical_dom_sf"/>
</dbReference>
<dbReference type="InterPro" id="IPR019734">
    <property type="entry name" value="TPR_rpt"/>
</dbReference>
<dbReference type="SUPFAM" id="SSF48452">
    <property type="entry name" value="TPR-like"/>
    <property type="match status" value="1"/>
</dbReference>
<dbReference type="SMART" id="SM00028">
    <property type="entry name" value="TPR"/>
    <property type="match status" value="4"/>
</dbReference>
<feature type="repeat" description="TPR" evidence="1">
    <location>
        <begin position="86"/>
        <end position="119"/>
    </location>
</feature>
<evidence type="ECO:0000256" key="2">
    <source>
        <dbReference type="SAM" id="MobiDB-lite"/>
    </source>
</evidence>
<dbReference type="Proteomes" id="UP000005622">
    <property type="component" value="Unassembled WGS sequence"/>
</dbReference>
<evidence type="ECO:0000256" key="1">
    <source>
        <dbReference type="PROSITE-ProRule" id="PRU00339"/>
    </source>
</evidence>
<dbReference type="Gene3D" id="1.25.40.10">
    <property type="entry name" value="Tetratricopeptide repeat domain"/>
    <property type="match status" value="2"/>
</dbReference>
<organism evidence="3">
    <name type="scientific">Nematocida ausubeli (strain ATCC PRA-371 / ERTm2)</name>
    <name type="common">Nematode killer fungus</name>
    <dbReference type="NCBI Taxonomy" id="1913371"/>
    <lineage>
        <taxon>Eukaryota</taxon>
        <taxon>Fungi</taxon>
        <taxon>Fungi incertae sedis</taxon>
        <taxon>Microsporidia</taxon>
        <taxon>Nematocida</taxon>
    </lineage>
</organism>
<dbReference type="PROSITE" id="PS50005">
    <property type="entry name" value="TPR"/>
    <property type="match status" value="1"/>
</dbReference>
<proteinExistence type="predicted"/>
<name>H8ZC43_NEMA1</name>
<evidence type="ECO:0000313" key="3">
    <source>
        <dbReference type="EMBL" id="EHY65679.1"/>
    </source>
</evidence>
<gene>
    <name evidence="3" type="ORF">NERG_01286</name>
</gene>
<dbReference type="AlphaFoldDB" id="H8ZC43"/>
<feature type="region of interest" description="Disordered" evidence="2">
    <location>
        <begin position="160"/>
        <end position="180"/>
    </location>
</feature>
<accession>H8ZC43</accession>
<feature type="compositionally biased region" description="Polar residues" evidence="2">
    <location>
        <begin position="162"/>
        <end position="171"/>
    </location>
</feature>
<keyword evidence="1" id="KW-0802">TPR repeat</keyword>
<dbReference type="HOGENOM" id="CLU_499752_0_0_1"/>
<dbReference type="Pfam" id="PF13181">
    <property type="entry name" value="TPR_8"/>
    <property type="match status" value="1"/>
</dbReference>
<reference evidence="3" key="1">
    <citation type="submission" date="2011-03" db="EMBL/GenBank/DDBJ databases">
        <title>The Genome Sequence of Nematocida sp1 strain ERTm2.</title>
        <authorList>
            <consortium name="The Broad Institute Genome Sequencing Platform"/>
            <consortium name="The Broad Institute Genome Sequencing Center for Infectious Disease"/>
            <person name="Cuomo C."/>
            <person name="Troemel E."/>
            <person name="Young S.K."/>
            <person name="Zeng Q."/>
            <person name="Gargeya S."/>
            <person name="Fitzgerald M."/>
            <person name="Haas B."/>
            <person name="Abouelleil A."/>
            <person name="Alvarado L."/>
            <person name="Arachchi H.M."/>
            <person name="Berlin A."/>
            <person name="Brown A."/>
            <person name="Chapman S.B."/>
            <person name="Chen Z."/>
            <person name="Dunbar C."/>
            <person name="Freedman E."/>
            <person name="Gearin G."/>
            <person name="Gellesch M."/>
            <person name="Goldberg J."/>
            <person name="Griggs A."/>
            <person name="Gujja S."/>
            <person name="Heilman E.R."/>
            <person name="Heiman D."/>
            <person name="Howarth C."/>
            <person name="Larson L."/>
            <person name="Lui A."/>
            <person name="MacDonald P.J.P."/>
            <person name="Mehta T."/>
            <person name="Montmayeur A."/>
            <person name="Murphy C."/>
            <person name="Neiman D."/>
            <person name="Pearson M."/>
            <person name="Priest M."/>
            <person name="Roberts A."/>
            <person name="Saif S."/>
            <person name="Shea T."/>
            <person name="Shenoy N."/>
            <person name="Sisk P."/>
            <person name="Stolte C."/>
            <person name="Sykes S."/>
            <person name="White J."/>
            <person name="Yandava C."/>
            <person name="Wortman J."/>
            <person name="Nusbaum C."/>
            <person name="Birren B."/>
        </authorList>
    </citation>
    <scope>NUCLEOTIDE SEQUENCE</scope>
    <source>
        <strain evidence="3">ERTm2</strain>
    </source>
</reference>
<dbReference type="STRING" id="944018.H8ZC43"/>
<sequence>MSLEGKSRSDIMQWVACGATISAILYGVYRYAIKDKSTPESMKEEGTAAFLLKDYASAMEKYMGALELIDRLESEGKRNKNSEERIKILNNISQTYFMMKDYENAKKYIEYTISGHPTHYNSFKRLAKLEQLDKGYGDVKGLAVITAYLILDKAEKDRSKESSTAASSVQTQEKKAENHTDIAVSDIKSKEVETERSTWNEVLSKKIEALAEKRTKSASTVKNGYCVSFVKLEEVLSIFKEALHGALFGNKSSKDKELLGWISSRKYSLIVDYLNKTPMQKYSRRAAFIAGNIKYILAQNTEAISLFDAAGTIYGDVLSIYIKKLENVNVQIEEDKIIKIMNSNDPIVRMYVLQLHLASENMGHYMAKLIELQAEESISLPFISNIKSQYALYEHKEALSTLKKALSLFPEDINVLCTGVEVLSQEITKEKTEKEIDDAYIKQHPKCAEAYTMLADVLSRLEQKEFGNSPRGAFFRYIGYSSLNQKEKAETLLQEAIDLDIYNNTLLIQLGQHKINAGDLSGFDLFEKAATLSLEGAKDIYRMLYTYKSVYGVQEYYPHVSIIAVNNYSAAS</sequence>